<dbReference type="AlphaFoldDB" id="A0A0V1BQD5"/>
<dbReference type="InParanoid" id="A0A0V1BQD5"/>
<feature type="compositionally biased region" description="Low complexity" evidence="1">
    <location>
        <begin position="29"/>
        <end position="48"/>
    </location>
</feature>
<dbReference type="EMBL" id="JYDH01000019">
    <property type="protein sequence ID" value="KRY39337.1"/>
    <property type="molecule type" value="Genomic_DNA"/>
</dbReference>
<protein>
    <submittedName>
        <fullName evidence="2">Uncharacterized protein</fullName>
    </submittedName>
</protein>
<feature type="region of interest" description="Disordered" evidence="1">
    <location>
        <begin position="1"/>
        <end position="48"/>
    </location>
</feature>
<organism evidence="2 3">
    <name type="scientific">Trichinella spiralis</name>
    <name type="common">Trichina worm</name>
    <dbReference type="NCBI Taxonomy" id="6334"/>
    <lineage>
        <taxon>Eukaryota</taxon>
        <taxon>Metazoa</taxon>
        <taxon>Ecdysozoa</taxon>
        <taxon>Nematoda</taxon>
        <taxon>Enoplea</taxon>
        <taxon>Dorylaimia</taxon>
        <taxon>Trichinellida</taxon>
        <taxon>Trichinellidae</taxon>
        <taxon>Trichinella</taxon>
    </lineage>
</organism>
<comment type="caution">
    <text evidence="2">The sequence shown here is derived from an EMBL/GenBank/DDBJ whole genome shotgun (WGS) entry which is preliminary data.</text>
</comment>
<proteinExistence type="predicted"/>
<keyword evidence="3" id="KW-1185">Reference proteome</keyword>
<accession>A0A0V1BQD5</accession>
<feature type="compositionally biased region" description="Polar residues" evidence="1">
    <location>
        <begin position="1"/>
        <end position="12"/>
    </location>
</feature>
<evidence type="ECO:0000256" key="1">
    <source>
        <dbReference type="SAM" id="MobiDB-lite"/>
    </source>
</evidence>
<dbReference type="OrthoDB" id="446173at2759"/>
<name>A0A0V1BQD5_TRISP</name>
<evidence type="ECO:0000313" key="2">
    <source>
        <dbReference type="EMBL" id="KRY39337.1"/>
    </source>
</evidence>
<dbReference type="Proteomes" id="UP000054776">
    <property type="component" value="Unassembled WGS sequence"/>
</dbReference>
<reference evidence="2 3" key="1">
    <citation type="submission" date="2015-01" db="EMBL/GenBank/DDBJ databases">
        <title>Evolution of Trichinella species and genotypes.</title>
        <authorList>
            <person name="Korhonen P.K."/>
            <person name="Edoardo P."/>
            <person name="Giuseppe L.R."/>
            <person name="Gasser R.B."/>
        </authorList>
    </citation>
    <scope>NUCLEOTIDE SEQUENCE [LARGE SCALE GENOMIC DNA]</scope>
    <source>
        <strain evidence="2">ISS3</strain>
    </source>
</reference>
<sequence length="397" mass="44816">MLTKTITANASRTKTDTPAVEPISTRIKPGSASRSSPSPASLGASGSSWTSAWERDELKRPNSFLDESNSTAELTFGPSRIQRCHRCWFEDSHRPMSTENWTLVVVLSVDCKNHKPEAFSHQLTFLGSTIRPGVVSVQPPQTQWPASEWSRDERKADPLDQLCSSYLDTADGDTEWSPDPSLCNIGHRMQVWDCCRAASDASPNARRTYPYKNSTTAMLTTVHRWTCLNGTKELDFFRNQANPCPAIPSFVLSRHSLSCHVEIQRAVGIFPEMDQWVQSTTIINFPSAIIGLPFQRRDHLMPNCQSRNKITCLFSVDGSVLGWCVGRERNWLLKAKEGQQQQQQCGKQGLSTAVGDGYLLLNLHKRLTPPARRQRWRIEIDQNQNLPLRALLLLRQW</sequence>
<gene>
    <name evidence="2" type="ORF">T01_10854</name>
</gene>
<evidence type="ECO:0000313" key="3">
    <source>
        <dbReference type="Proteomes" id="UP000054776"/>
    </source>
</evidence>